<organism evidence="1 2">
    <name type="scientific">Paracoccus acridae</name>
    <dbReference type="NCBI Taxonomy" id="1795310"/>
    <lineage>
        <taxon>Bacteria</taxon>
        <taxon>Pseudomonadati</taxon>
        <taxon>Pseudomonadota</taxon>
        <taxon>Alphaproteobacteria</taxon>
        <taxon>Rhodobacterales</taxon>
        <taxon>Paracoccaceae</taxon>
        <taxon>Paracoccus</taxon>
    </lineage>
</organism>
<accession>A0ABQ1VGL0</accession>
<gene>
    <name evidence="1" type="ORF">GCM10011402_09990</name>
</gene>
<dbReference type="Proteomes" id="UP000640509">
    <property type="component" value="Unassembled WGS sequence"/>
</dbReference>
<dbReference type="Pfam" id="PF09898">
    <property type="entry name" value="DUF2125"/>
    <property type="match status" value="1"/>
</dbReference>
<evidence type="ECO:0008006" key="3">
    <source>
        <dbReference type="Google" id="ProtNLM"/>
    </source>
</evidence>
<reference evidence="2" key="1">
    <citation type="journal article" date="2019" name="Int. J. Syst. Evol. Microbiol.">
        <title>The Global Catalogue of Microorganisms (GCM) 10K type strain sequencing project: providing services to taxonomists for standard genome sequencing and annotation.</title>
        <authorList>
            <consortium name="The Broad Institute Genomics Platform"/>
            <consortium name="The Broad Institute Genome Sequencing Center for Infectious Disease"/>
            <person name="Wu L."/>
            <person name="Ma J."/>
        </authorList>
    </citation>
    <scope>NUCLEOTIDE SEQUENCE [LARGE SCALE GENOMIC DNA]</scope>
    <source>
        <strain evidence="2">CGMCC 1.15419</strain>
    </source>
</reference>
<keyword evidence="2" id="KW-1185">Reference proteome</keyword>
<proteinExistence type="predicted"/>
<dbReference type="EMBL" id="BMIV01000002">
    <property type="protein sequence ID" value="GGF59966.1"/>
    <property type="molecule type" value="Genomic_DNA"/>
</dbReference>
<dbReference type="RefSeq" id="WP_188714268.1">
    <property type="nucleotide sequence ID" value="NZ_BMIV01000002.1"/>
</dbReference>
<dbReference type="InterPro" id="IPR018666">
    <property type="entry name" value="DUF2125"/>
</dbReference>
<evidence type="ECO:0000313" key="1">
    <source>
        <dbReference type="EMBL" id="GGF59966.1"/>
    </source>
</evidence>
<name>A0ABQ1VGL0_9RHOB</name>
<sequence>MGRARLPMLIVLLLAGGWLVAEPLLVSQARRHVQADTVDGQPGPLRLGLALQGLTVPVQAGALTLPRLDAWVAPWAPLTARAILPPTALLDTTDGQQRLDLSDATASLRLSPIGGRLRHLETRFAGVGLDGTPLSGQGGITLQAVSDDRAEGVAYNIHPDLPDLHFPQLAALSGGLRLWLDRPIGLSNADAQPVVQRVLTEGLDIDARRFRLRVVGLILKGADGRVEGRLAIYASDAGAMLESAAEQGVLPPQVGLLVRAMLNRIGQADFSGPPIPGQPPMPAAPQGELRIPVEMRDGQMYLGGIQIGPAPVWPDPSVQG</sequence>
<protein>
    <recommendedName>
        <fullName evidence="3">DUF2125 domain-containing protein</fullName>
    </recommendedName>
</protein>
<comment type="caution">
    <text evidence="1">The sequence shown here is derived from an EMBL/GenBank/DDBJ whole genome shotgun (WGS) entry which is preliminary data.</text>
</comment>
<evidence type="ECO:0000313" key="2">
    <source>
        <dbReference type="Proteomes" id="UP000640509"/>
    </source>
</evidence>